<protein>
    <recommendedName>
        <fullName evidence="2">histidine kinase</fullName>
        <ecNumber evidence="2">2.7.13.3</ecNumber>
    </recommendedName>
</protein>
<dbReference type="EMBL" id="JH594606">
    <property type="protein sequence ID" value="EHQ02960.1"/>
    <property type="molecule type" value="Genomic_DNA"/>
</dbReference>
<dbReference type="SUPFAM" id="SSF55874">
    <property type="entry name" value="ATPase domain of HSP90 chaperone/DNA topoisomerase II/histidine kinase"/>
    <property type="match status" value="1"/>
</dbReference>
<keyword evidence="5" id="KW-0808">Transferase</keyword>
<dbReference type="PANTHER" id="PTHR43065">
    <property type="entry name" value="SENSOR HISTIDINE KINASE"/>
    <property type="match status" value="1"/>
</dbReference>
<keyword evidence="6" id="KW-1185">Reference proteome</keyword>
<gene>
    <name evidence="5" type="ORF">Gilli_2333</name>
</gene>
<dbReference type="Pfam" id="PF02518">
    <property type="entry name" value="HATPase_c"/>
    <property type="match status" value="1"/>
</dbReference>
<dbReference type="Pfam" id="PF13474">
    <property type="entry name" value="SnoaL_3"/>
    <property type="match status" value="1"/>
</dbReference>
<dbReference type="Gene3D" id="3.10.450.50">
    <property type="match status" value="1"/>
</dbReference>
<evidence type="ECO:0000313" key="6">
    <source>
        <dbReference type="Proteomes" id="UP000003844"/>
    </source>
</evidence>
<dbReference type="InterPro" id="IPR003594">
    <property type="entry name" value="HATPase_dom"/>
</dbReference>
<dbReference type="PRINTS" id="PR00344">
    <property type="entry name" value="BCTRLSENSOR"/>
</dbReference>
<dbReference type="InterPro" id="IPR037401">
    <property type="entry name" value="SnoaL-like"/>
</dbReference>
<dbReference type="PROSITE" id="PS50109">
    <property type="entry name" value="HIS_KIN"/>
    <property type="match status" value="1"/>
</dbReference>
<dbReference type="OrthoDB" id="1931120at2"/>
<dbReference type="STRING" id="865937.Gilli_2333"/>
<name>H2BW43_GILLR</name>
<organism evidence="5 6">
    <name type="scientific">Gillisia limnaea (strain DSM 15749 / LMG 21470 / R-8282)</name>
    <dbReference type="NCBI Taxonomy" id="865937"/>
    <lineage>
        <taxon>Bacteria</taxon>
        <taxon>Pseudomonadati</taxon>
        <taxon>Bacteroidota</taxon>
        <taxon>Flavobacteriia</taxon>
        <taxon>Flavobacteriales</taxon>
        <taxon>Flavobacteriaceae</taxon>
        <taxon>Gillisia</taxon>
    </lineage>
</organism>
<dbReference type="InterPro" id="IPR036097">
    <property type="entry name" value="HisK_dim/P_sf"/>
</dbReference>
<dbReference type="eggNOG" id="COG4191">
    <property type="taxonomic scope" value="Bacteria"/>
</dbReference>
<dbReference type="Gene3D" id="3.30.565.10">
    <property type="entry name" value="Histidine kinase-like ATPase, C-terminal domain"/>
    <property type="match status" value="1"/>
</dbReference>
<dbReference type="AlphaFoldDB" id="H2BW43"/>
<dbReference type="GO" id="GO:0000155">
    <property type="term" value="F:phosphorelay sensor kinase activity"/>
    <property type="evidence" value="ECO:0007669"/>
    <property type="project" value="InterPro"/>
</dbReference>
<dbReference type="InterPro" id="IPR036890">
    <property type="entry name" value="HATPase_C_sf"/>
</dbReference>
<dbReference type="EC" id="2.7.13.3" evidence="2"/>
<dbReference type="InterPro" id="IPR003661">
    <property type="entry name" value="HisK_dim/P_dom"/>
</dbReference>
<dbReference type="CDD" id="cd00082">
    <property type="entry name" value="HisKA"/>
    <property type="match status" value="1"/>
</dbReference>
<dbReference type="InterPro" id="IPR005467">
    <property type="entry name" value="His_kinase_dom"/>
</dbReference>
<dbReference type="Gene3D" id="1.10.287.130">
    <property type="match status" value="1"/>
</dbReference>
<feature type="domain" description="Histidine kinase" evidence="4">
    <location>
        <begin position="202"/>
        <end position="445"/>
    </location>
</feature>
<evidence type="ECO:0000256" key="3">
    <source>
        <dbReference type="ARBA" id="ARBA00022553"/>
    </source>
</evidence>
<dbReference type="SMART" id="SM00387">
    <property type="entry name" value="HATPase_c"/>
    <property type="match status" value="1"/>
</dbReference>
<dbReference type="RefSeq" id="WP_006989270.1">
    <property type="nucleotide sequence ID" value="NZ_JH594606.1"/>
</dbReference>
<dbReference type="Pfam" id="PF00512">
    <property type="entry name" value="HisKA"/>
    <property type="match status" value="1"/>
</dbReference>
<evidence type="ECO:0000256" key="2">
    <source>
        <dbReference type="ARBA" id="ARBA00012438"/>
    </source>
</evidence>
<dbReference type="SUPFAM" id="SSF47384">
    <property type="entry name" value="Homodimeric domain of signal transducing histidine kinase"/>
    <property type="match status" value="1"/>
</dbReference>
<evidence type="ECO:0000256" key="1">
    <source>
        <dbReference type="ARBA" id="ARBA00000085"/>
    </source>
</evidence>
<sequence>MNTAKINELESVHLEAVKLITDLSSLSSEHLNEHLFNKIFAPSFHIYGATREEITCFEQYEDLVKRQNKLTKDSNDKKLVDSNPVLRSYSPNGEVAVYVDNLKFRINDSKAPKEVEKRVSLVLFKLSEGWRVSHLHLSSIAANFYERENLPKGEWEMKNMALEKMVEAQNIDLINSLEQLNDVKAQLIRQEKLASLGQLTAGIAHEIKNPLNFINNFSELSVEFLLEIEENLNKIETNEVTDEIKSLLEDVKGNLEKIHQHGTRADGIVKSMLLHSRGGNGKMEDTDLNALIREYVNLSFHGMRANKNPINVDIQIETDDNLQPVKINAENFSRVILNLCKNAFDAMREKVQKANAQNYLPQLKVKTRADDKKIILEIEDNGPGVSEEIKEKMMLPFFTTKKGSEGTGLGLSISQDIIKSHGGILELESKEGEFTRFIITLDRTDQKL</sequence>
<keyword evidence="3" id="KW-0597">Phosphoprotein</keyword>
<comment type="catalytic activity">
    <reaction evidence="1">
        <text>ATP + protein L-histidine = ADP + protein N-phospho-L-histidine.</text>
        <dbReference type="EC" id="2.7.13.3"/>
    </reaction>
</comment>
<reference evidence="6" key="1">
    <citation type="journal article" date="2012" name="Stand. Genomic Sci.">
        <title>Genome sequence of the Antarctic rhodopsins-containing flavobacterium Gillisia limnaea type strain (R-8282(T)).</title>
        <authorList>
            <person name="Riedel T."/>
            <person name="Held B."/>
            <person name="Nolan M."/>
            <person name="Lucas S."/>
            <person name="Lapidus A."/>
            <person name="Tice H."/>
            <person name="Del Rio T.G."/>
            <person name="Cheng J.F."/>
            <person name="Han C."/>
            <person name="Tapia R."/>
            <person name="Goodwin L.A."/>
            <person name="Pitluck S."/>
            <person name="Liolios K."/>
            <person name="Mavromatis K."/>
            <person name="Pagani I."/>
            <person name="Ivanova N."/>
            <person name="Mikhailova N."/>
            <person name="Pati A."/>
            <person name="Chen A."/>
            <person name="Palaniappan K."/>
            <person name="Land M."/>
            <person name="Rohde M."/>
            <person name="Tindall B.J."/>
            <person name="Detter J.C."/>
            <person name="Goker M."/>
            <person name="Bristow J."/>
            <person name="Eisen J.A."/>
            <person name="Markowitz V."/>
            <person name="Hugenholtz P."/>
            <person name="Kyrpides N.C."/>
            <person name="Klenk H.P."/>
            <person name="Woyke T."/>
        </authorList>
    </citation>
    <scope>NUCLEOTIDE SEQUENCE [LARGE SCALE GENOMIC DNA]</scope>
    <source>
        <strain evidence="6">DSM 15749 / LMG 21470 / R-8282</strain>
    </source>
</reference>
<accession>H2BW43</accession>
<evidence type="ECO:0000259" key="4">
    <source>
        <dbReference type="PROSITE" id="PS50109"/>
    </source>
</evidence>
<dbReference type="PANTHER" id="PTHR43065:SF42">
    <property type="entry name" value="TWO-COMPONENT SENSOR PPRA"/>
    <property type="match status" value="1"/>
</dbReference>
<dbReference type="HOGENOM" id="CLU_610795_0_0_10"/>
<evidence type="ECO:0000313" key="5">
    <source>
        <dbReference type="EMBL" id="EHQ02960.1"/>
    </source>
</evidence>
<proteinExistence type="predicted"/>
<dbReference type="InterPro" id="IPR004358">
    <property type="entry name" value="Sig_transdc_His_kin-like_C"/>
</dbReference>
<keyword evidence="5" id="KW-0418">Kinase</keyword>
<dbReference type="SMART" id="SM00388">
    <property type="entry name" value="HisKA"/>
    <property type="match status" value="1"/>
</dbReference>
<dbReference type="Proteomes" id="UP000003844">
    <property type="component" value="Unassembled WGS sequence"/>
</dbReference>